<dbReference type="PANTHER" id="PTHR38846">
    <property type="entry name" value="C3H1-TYPE DOMAIN-CONTAINING PROTEIN"/>
    <property type="match status" value="1"/>
</dbReference>
<accession>A0ABR1JIQ1</accession>
<comment type="caution">
    <text evidence="2">The sequence shown here is derived from an EMBL/GenBank/DDBJ whole genome shotgun (WGS) entry which is preliminary data.</text>
</comment>
<gene>
    <name evidence="2" type="ORF">VKT23_007904</name>
</gene>
<evidence type="ECO:0000256" key="1">
    <source>
        <dbReference type="SAM" id="MobiDB-lite"/>
    </source>
</evidence>
<dbReference type="EMBL" id="JBANRG010000011">
    <property type="protein sequence ID" value="KAK7462303.1"/>
    <property type="molecule type" value="Genomic_DNA"/>
</dbReference>
<protein>
    <submittedName>
        <fullName evidence="2">Uncharacterized protein</fullName>
    </submittedName>
</protein>
<keyword evidence="3" id="KW-1185">Reference proteome</keyword>
<feature type="compositionally biased region" description="Polar residues" evidence="1">
    <location>
        <begin position="1"/>
        <end position="15"/>
    </location>
</feature>
<name>A0ABR1JIQ1_9AGAR</name>
<evidence type="ECO:0000313" key="3">
    <source>
        <dbReference type="Proteomes" id="UP001498398"/>
    </source>
</evidence>
<dbReference type="PANTHER" id="PTHR38846:SF1">
    <property type="entry name" value="C3H1-TYPE DOMAIN-CONTAINING PROTEIN"/>
    <property type="match status" value="1"/>
</dbReference>
<organism evidence="2 3">
    <name type="scientific">Marasmiellus scandens</name>
    <dbReference type="NCBI Taxonomy" id="2682957"/>
    <lineage>
        <taxon>Eukaryota</taxon>
        <taxon>Fungi</taxon>
        <taxon>Dikarya</taxon>
        <taxon>Basidiomycota</taxon>
        <taxon>Agaricomycotina</taxon>
        <taxon>Agaricomycetes</taxon>
        <taxon>Agaricomycetidae</taxon>
        <taxon>Agaricales</taxon>
        <taxon>Marasmiineae</taxon>
        <taxon>Omphalotaceae</taxon>
        <taxon>Marasmiellus</taxon>
    </lineage>
</organism>
<proteinExistence type="predicted"/>
<sequence>MPYSGNSTTITTDAAPNTRNTRTRNRSRPRRVDVAGTTATAVATTNSSIINSFNAYATSQGLIPGTKEHREERRRYISEQVREKFTRIFGADVMSLEGWKKICETVLGGARGKRAIDLEELKTIEDCRDKLKDKFVNLIDLVEYAEKKKNIPRRLVFESEDELREYSIAEDKIFPKKDAKKVPLLKQFLIVIFASYN</sequence>
<evidence type="ECO:0000313" key="2">
    <source>
        <dbReference type="EMBL" id="KAK7462303.1"/>
    </source>
</evidence>
<feature type="region of interest" description="Disordered" evidence="1">
    <location>
        <begin position="1"/>
        <end position="34"/>
    </location>
</feature>
<reference evidence="2 3" key="1">
    <citation type="submission" date="2024-01" db="EMBL/GenBank/DDBJ databases">
        <title>A draft genome for the cacao thread blight pathogen Marasmiellus scandens.</title>
        <authorList>
            <person name="Baruah I.K."/>
            <person name="Leung J."/>
            <person name="Bukari Y."/>
            <person name="Amoako-Attah I."/>
            <person name="Meinhardt L.W."/>
            <person name="Bailey B.A."/>
            <person name="Cohen S.P."/>
        </authorList>
    </citation>
    <scope>NUCLEOTIDE SEQUENCE [LARGE SCALE GENOMIC DNA]</scope>
    <source>
        <strain evidence="2 3">GH-19</strain>
    </source>
</reference>
<dbReference type="Proteomes" id="UP001498398">
    <property type="component" value="Unassembled WGS sequence"/>
</dbReference>